<dbReference type="Proteomes" id="UP000255024">
    <property type="component" value="Unassembled WGS sequence"/>
</dbReference>
<accession>A0A378RIS9</accession>
<feature type="binding site" evidence="2">
    <location>
        <begin position="208"/>
        <end position="211"/>
    </location>
    <ligand>
        <name>substrate</name>
    </ligand>
</feature>
<feature type="binding site" evidence="2">
    <location>
        <begin position="187"/>
        <end position="190"/>
    </location>
    <ligand>
        <name>substrate</name>
    </ligand>
</feature>
<evidence type="ECO:0000313" key="7">
    <source>
        <dbReference type="Proteomes" id="UP000596202"/>
    </source>
</evidence>
<dbReference type="InterPro" id="IPR000246">
    <property type="entry name" value="Peptidase_T2"/>
</dbReference>
<gene>
    <name evidence="4" type="ORF">I6I88_07180</name>
    <name evidence="5" type="ORF">NCTC11179_00401</name>
</gene>
<dbReference type="RefSeq" id="WP_002992092.1">
    <property type="nucleotide sequence ID" value="NZ_CP068107.1"/>
</dbReference>
<reference evidence="5 6" key="1">
    <citation type="submission" date="2018-06" db="EMBL/GenBank/DDBJ databases">
        <authorList>
            <consortium name="Pathogen Informatics"/>
            <person name="Doyle S."/>
        </authorList>
    </citation>
    <scope>NUCLEOTIDE SEQUENCE [LARGE SCALE GENOMIC DNA]</scope>
    <source>
        <strain evidence="5 6">NCTC11179</strain>
    </source>
</reference>
<dbReference type="InterPro" id="IPR029055">
    <property type="entry name" value="Ntn_hydrolases_N"/>
</dbReference>
<dbReference type="CDD" id="cd14949">
    <property type="entry name" value="Asparaginase_2_like_3"/>
    <property type="match status" value="1"/>
</dbReference>
<dbReference type="EC" id="3.4.19.5" evidence="5"/>
<keyword evidence="5" id="KW-0378">Hydrolase</keyword>
<proteinExistence type="predicted"/>
<feature type="active site" description="Nucleophile" evidence="1">
    <location>
        <position position="159"/>
    </location>
</feature>
<sequence length="284" mass="30946">MKLIIHGGFLSESHTNDKTRNQKQEALKRIIHQGFQYLKMNTSIQTVAYVVSLLENDPLFNAGTGSQIQSDGIIRMSAALMDGSTLRMAGVINIENVKNPILVAEKLMSYEDKILGGIGAIEFARANHFIFFNPQIKQRKDEYDKKKQNKDKNTLKTSTVGCVCIDNSGKIATATSTGGKGFEIPGRISDSATVAGNYANTYCGVSLTGIGEDIVSLAMAAKIATRVSDGMTLAEAFEKSFQDLKQIQGLAGAIAIDYKGNIYHQESHPTMVYASYDGIKLDIF</sequence>
<evidence type="ECO:0000256" key="2">
    <source>
        <dbReference type="PIRSR" id="PIRSR600246-2"/>
    </source>
</evidence>
<evidence type="ECO:0000313" key="5">
    <source>
        <dbReference type="EMBL" id="STZ26874.1"/>
    </source>
</evidence>
<organism evidence="5 6">
    <name type="scientific">Myroides odoratus</name>
    <name type="common">Flavobacterium odoratum</name>
    <dbReference type="NCBI Taxonomy" id="256"/>
    <lineage>
        <taxon>Bacteria</taxon>
        <taxon>Pseudomonadati</taxon>
        <taxon>Bacteroidota</taxon>
        <taxon>Flavobacteriia</taxon>
        <taxon>Flavobacteriales</taxon>
        <taxon>Flavobacteriaceae</taxon>
        <taxon>Myroides</taxon>
    </lineage>
</organism>
<name>A0A378RIS9_MYROD</name>
<keyword evidence="6" id="KW-1185">Reference proteome</keyword>
<dbReference type="GeneID" id="93527433"/>
<feature type="site" description="Cleavage; by autolysis" evidence="3">
    <location>
        <begin position="158"/>
        <end position="159"/>
    </location>
</feature>
<dbReference type="PANTHER" id="PTHR10188:SF6">
    <property type="entry name" value="N(4)-(BETA-N-ACETYLGLUCOSAMINYL)-L-ASPARAGINASE"/>
    <property type="match status" value="1"/>
</dbReference>
<evidence type="ECO:0000256" key="3">
    <source>
        <dbReference type="PIRSR" id="PIRSR600246-3"/>
    </source>
</evidence>
<dbReference type="Proteomes" id="UP000596202">
    <property type="component" value="Chromosome"/>
</dbReference>
<reference evidence="4 7" key="2">
    <citation type="submission" date="2021-01" db="EMBL/GenBank/DDBJ databases">
        <title>FDA dAtabase for Regulatory Grade micrObial Sequences (FDA-ARGOS): Supporting development and validation of Infectious Disease Dx tests.</title>
        <authorList>
            <person name="Sproer C."/>
            <person name="Gronow S."/>
            <person name="Severitt S."/>
            <person name="Schroder I."/>
            <person name="Tallon L."/>
            <person name="Sadzewicz L."/>
            <person name="Zhao X."/>
            <person name="Boylan J."/>
            <person name="Ott S."/>
            <person name="Bowen H."/>
            <person name="Vavikolanu K."/>
            <person name="Mehta A."/>
            <person name="Aluvathingal J."/>
            <person name="Nadendla S."/>
            <person name="Lowell S."/>
            <person name="Myers T."/>
            <person name="Yan Y."/>
            <person name="Sichtig H."/>
        </authorList>
    </citation>
    <scope>NUCLEOTIDE SEQUENCE [LARGE SCALE GENOMIC DNA]</scope>
    <source>
        <strain evidence="4 7">FDAARGOS_1131</strain>
    </source>
</reference>
<dbReference type="Gene3D" id="3.60.20.30">
    <property type="entry name" value="(Glycosyl)asparaginase"/>
    <property type="match status" value="1"/>
</dbReference>
<evidence type="ECO:0000313" key="6">
    <source>
        <dbReference type="Proteomes" id="UP000255024"/>
    </source>
</evidence>
<dbReference type="AlphaFoldDB" id="A0A378RIS9"/>
<dbReference type="Pfam" id="PF01112">
    <property type="entry name" value="Asparaginase_2"/>
    <property type="match status" value="1"/>
</dbReference>
<dbReference type="EMBL" id="UGQL01000001">
    <property type="protein sequence ID" value="STZ26874.1"/>
    <property type="molecule type" value="Genomic_DNA"/>
</dbReference>
<dbReference type="PANTHER" id="PTHR10188">
    <property type="entry name" value="L-ASPARAGINASE"/>
    <property type="match status" value="1"/>
</dbReference>
<evidence type="ECO:0000313" key="4">
    <source>
        <dbReference type="EMBL" id="QQU01516.1"/>
    </source>
</evidence>
<dbReference type="EMBL" id="CP068108">
    <property type="protein sequence ID" value="QQU01516.1"/>
    <property type="molecule type" value="Genomic_DNA"/>
</dbReference>
<dbReference type="SUPFAM" id="SSF56235">
    <property type="entry name" value="N-terminal nucleophile aminohydrolases (Ntn hydrolases)"/>
    <property type="match status" value="1"/>
</dbReference>
<evidence type="ECO:0000256" key="1">
    <source>
        <dbReference type="PIRSR" id="PIRSR600246-1"/>
    </source>
</evidence>
<dbReference type="OrthoDB" id="9780217at2"/>
<protein>
    <submittedName>
        <fullName evidence="5">Isoaspartyl peptidase/L-asparaginase</fullName>
        <ecNumber evidence="5">3.4.19.5</ecNumber>
    </submittedName>
</protein>
<dbReference type="GO" id="GO:0016811">
    <property type="term" value="F:hydrolase activity, acting on carbon-nitrogen (but not peptide) bonds, in linear amides"/>
    <property type="evidence" value="ECO:0007669"/>
    <property type="project" value="UniProtKB-ARBA"/>
</dbReference>
<dbReference type="GO" id="GO:0008798">
    <property type="term" value="F:beta-aspartyl-peptidase activity"/>
    <property type="evidence" value="ECO:0007669"/>
    <property type="project" value="UniProtKB-EC"/>
</dbReference>